<proteinExistence type="predicted"/>
<dbReference type="SUPFAM" id="SSF55961">
    <property type="entry name" value="Bet v1-like"/>
    <property type="match status" value="1"/>
</dbReference>
<reference evidence="2 3" key="1">
    <citation type="submission" date="2016-01" db="EMBL/GenBank/DDBJ databases">
        <title>The new phylogeny of the genus Mycobacterium.</title>
        <authorList>
            <person name="Tarcisio F."/>
            <person name="Conor M."/>
            <person name="Antonella G."/>
            <person name="Elisabetta G."/>
            <person name="Giulia F.S."/>
            <person name="Sara T."/>
            <person name="Anna F."/>
            <person name="Clotilde B."/>
            <person name="Roberto B."/>
            <person name="Veronica D.S."/>
            <person name="Fabio R."/>
            <person name="Monica P."/>
            <person name="Olivier J."/>
            <person name="Enrico T."/>
            <person name="Nicola S."/>
        </authorList>
    </citation>
    <scope>NUCLEOTIDE SEQUENCE [LARGE SCALE GENOMIC DNA]</scope>
    <source>
        <strain evidence="2 3">DSM 45541</strain>
    </source>
</reference>
<keyword evidence="4" id="KW-1185">Reference proteome</keyword>
<gene>
    <name evidence="2" type="ORF">AWC12_07670</name>
    <name evidence="1" type="ORF">OY187_22685</name>
</gene>
<evidence type="ECO:0000313" key="4">
    <source>
        <dbReference type="Proteomes" id="UP001084650"/>
    </source>
</evidence>
<dbReference type="RefSeq" id="WP_085173175.1">
    <property type="nucleotide sequence ID" value="NZ_JAPQYE010000012.1"/>
</dbReference>
<dbReference type="AlphaFoldDB" id="A0A1X1WUE8"/>
<dbReference type="Gene3D" id="3.30.530.20">
    <property type="match status" value="1"/>
</dbReference>
<dbReference type="EMBL" id="JAPQYE010000012">
    <property type="protein sequence ID" value="MCZ0730864.1"/>
    <property type="molecule type" value="Genomic_DNA"/>
</dbReference>
<dbReference type="InterPro" id="IPR023393">
    <property type="entry name" value="START-like_dom_sf"/>
</dbReference>
<evidence type="ECO:0000313" key="3">
    <source>
        <dbReference type="Proteomes" id="UP000193622"/>
    </source>
</evidence>
<sequence length="166" mass="18074">MTRGDPVPAAERYVATRAVAASAPDIFAVLANPSRHQDTEPTDWVRDAVTTDPITGTGQIFVMNMYLDHIGGHYVMHNLVTVFDQDRSIAWLPGTVDADGRHSALGWWWRYDLAPNATGTDVTLTYDWSATPQAVRDQLGGLPPFGSEFIDQSLASLARSVGDTTA</sequence>
<dbReference type="EMBL" id="LQPC01000021">
    <property type="protein sequence ID" value="ORV90163.1"/>
    <property type="molecule type" value="Genomic_DNA"/>
</dbReference>
<organism evidence="2 3">
    <name type="scientific">Mycolicibacterium iranicum</name>
    <name type="common">Mycobacterium iranicum</name>
    <dbReference type="NCBI Taxonomy" id="912594"/>
    <lineage>
        <taxon>Bacteria</taxon>
        <taxon>Bacillati</taxon>
        <taxon>Actinomycetota</taxon>
        <taxon>Actinomycetes</taxon>
        <taxon>Mycobacteriales</taxon>
        <taxon>Mycobacteriaceae</taxon>
        <taxon>Mycolicibacterium</taxon>
    </lineage>
</organism>
<reference evidence="1" key="2">
    <citation type="submission" date="2022-12" db="EMBL/GenBank/DDBJ databases">
        <title>Whole genome sequence of Mycolicibacterium iranicum strain SBH312.</title>
        <authorList>
            <person name="Jani J."/>
            <person name="Arifin Mustapha Z."/>
            <person name="Ahmed K."/>
            <person name="Kai Ling C."/>
        </authorList>
    </citation>
    <scope>NUCLEOTIDE SEQUENCE</scope>
    <source>
        <strain evidence="1">SBH312</strain>
    </source>
</reference>
<comment type="caution">
    <text evidence="2">The sequence shown here is derived from an EMBL/GenBank/DDBJ whole genome shotgun (WGS) entry which is preliminary data.</text>
</comment>
<dbReference type="Proteomes" id="UP000193622">
    <property type="component" value="Unassembled WGS sequence"/>
</dbReference>
<name>A0A1X1WUE8_MYCIR</name>
<evidence type="ECO:0000313" key="2">
    <source>
        <dbReference type="EMBL" id="ORV90163.1"/>
    </source>
</evidence>
<accession>A0A1X1WUE8</accession>
<dbReference type="Proteomes" id="UP001084650">
    <property type="component" value="Unassembled WGS sequence"/>
</dbReference>
<evidence type="ECO:0000313" key="1">
    <source>
        <dbReference type="EMBL" id="MCZ0730864.1"/>
    </source>
</evidence>
<protein>
    <submittedName>
        <fullName evidence="2">ATPase</fullName>
    </submittedName>
</protein>